<comment type="caution">
    <text evidence="1">The sequence shown here is derived from an EMBL/GenBank/DDBJ whole genome shotgun (WGS) entry which is preliminary data.</text>
</comment>
<gene>
    <name evidence="1" type="ORF">CC78DRAFT_167314</name>
</gene>
<keyword evidence="2" id="KW-1185">Reference proteome</keyword>
<evidence type="ECO:0000313" key="1">
    <source>
        <dbReference type="EMBL" id="KAF2265888.1"/>
    </source>
</evidence>
<proteinExistence type="predicted"/>
<dbReference type="AlphaFoldDB" id="A0A9P4N5B0"/>
<name>A0A9P4N5B0_9PLEO</name>
<accession>A0A9P4N5B0</accession>
<organism evidence="1 2">
    <name type="scientific">Lojkania enalia</name>
    <dbReference type="NCBI Taxonomy" id="147567"/>
    <lineage>
        <taxon>Eukaryota</taxon>
        <taxon>Fungi</taxon>
        <taxon>Dikarya</taxon>
        <taxon>Ascomycota</taxon>
        <taxon>Pezizomycotina</taxon>
        <taxon>Dothideomycetes</taxon>
        <taxon>Pleosporomycetidae</taxon>
        <taxon>Pleosporales</taxon>
        <taxon>Pleosporales incertae sedis</taxon>
        <taxon>Lojkania</taxon>
    </lineage>
</organism>
<evidence type="ECO:0000313" key="2">
    <source>
        <dbReference type="Proteomes" id="UP000800093"/>
    </source>
</evidence>
<sequence length="139" mass="15771">MSLVRPRFSLIAIICFFIGLILQLRTVRCWVSPLPSQHSEELCKFGKCSLSCSLPLALPGYLFLLLLHIHVPLTISDEETQWPETLVQGPHTMGYNDQGSTVVRSKSRKCLKSFRGCRNALHQFLGFWFLPSFSFGARV</sequence>
<dbReference type="EMBL" id="ML986602">
    <property type="protein sequence ID" value="KAF2265888.1"/>
    <property type="molecule type" value="Genomic_DNA"/>
</dbReference>
<dbReference type="Proteomes" id="UP000800093">
    <property type="component" value="Unassembled WGS sequence"/>
</dbReference>
<reference evidence="2" key="1">
    <citation type="journal article" date="2020" name="Stud. Mycol.">
        <title>101 Dothideomycetes genomes: A test case for predicting lifestyles and emergence of pathogens.</title>
        <authorList>
            <person name="Haridas S."/>
            <person name="Albert R."/>
            <person name="Binder M."/>
            <person name="Bloem J."/>
            <person name="LaButti K."/>
            <person name="Salamov A."/>
            <person name="Andreopoulos B."/>
            <person name="Baker S."/>
            <person name="Barry K."/>
            <person name="Bills G."/>
            <person name="Bluhm B."/>
            <person name="Cannon C."/>
            <person name="Castanera R."/>
            <person name="Culley D."/>
            <person name="Daum C."/>
            <person name="Ezra D."/>
            <person name="Gonzalez J."/>
            <person name="Henrissat B."/>
            <person name="Kuo A."/>
            <person name="Liang C."/>
            <person name="Lipzen A."/>
            <person name="Lutzoni F."/>
            <person name="Magnuson J."/>
            <person name="Mondo S."/>
            <person name="Nolan M."/>
            <person name="Ohm R."/>
            <person name="Pangilinan J."/>
            <person name="Park H.-J."/>
            <person name="Ramirez L."/>
            <person name="Alfaro M."/>
            <person name="Sun H."/>
            <person name="Tritt A."/>
            <person name="Yoshinaga Y."/>
            <person name="Zwiers L.-H."/>
            <person name="Turgeon B."/>
            <person name="Goodwin S."/>
            <person name="Spatafora J."/>
            <person name="Crous P."/>
            <person name="Grigoriev I."/>
        </authorList>
    </citation>
    <scope>NUCLEOTIDE SEQUENCE [LARGE SCALE GENOMIC DNA]</scope>
    <source>
        <strain evidence="2">CBS 304.66</strain>
    </source>
</reference>
<protein>
    <submittedName>
        <fullName evidence="1">Uncharacterized protein</fullName>
    </submittedName>
</protein>